<organism evidence="3">
    <name type="scientific">invertebrate metagenome</name>
    <dbReference type="NCBI Taxonomy" id="1711999"/>
    <lineage>
        <taxon>unclassified sequences</taxon>
        <taxon>metagenomes</taxon>
        <taxon>organismal metagenomes</taxon>
    </lineage>
</organism>
<sequence length="370" mass="41817">MPHGPLAAYRHHLTTGVIQPDPAQELAAEKLESLHRALAGYRPSADLTGWKTRFGLVRRTAPPQGLYLFGDVGRGKSMLMDMFFRTSTVNAKRRVHFHAFLRDVHTALHAWRKSSHREPDPLPTLARNIARQVWLLCLDELEIKDIADAMIVGRLFEGLLAHGVVVVTTSNRAPDELYKDGLQRAKFLPFIALIKEKLDVLELSGERDFRIGRMRGLRVYHVPPGPEADAGLAECFRRFANGQTPAEEQLVVYGRILRVPHAAGRIARFSFSELCEAPLGAADYLQLATHYDVILVADIPRLLPERLNAARRFITLIDALYEHRVLLVCSAAALPHELYLMNEGTFEFQRTASRLVEMQADDYIRRPHLT</sequence>
<accession>A0A484H7H9</accession>
<dbReference type="GO" id="GO:0005737">
    <property type="term" value="C:cytoplasm"/>
    <property type="evidence" value="ECO:0007669"/>
    <property type="project" value="TreeGrafter"/>
</dbReference>
<proteinExistence type="predicted"/>
<keyword evidence="1" id="KW-0547">Nucleotide-binding</keyword>
<dbReference type="Gene3D" id="3.40.50.300">
    <property type="entry name" value="P-loop containing nucleotide triphosphate hydrolases"/>
    <property type="match status" value="1"/>
</dbReference>
<gene>
    <name evidence="3" type="ORF">RIEGSTA812A_PEG_1167</name>
</gene>
<dbReference type="NCBIfam" id="NF040713">
    <property type="entry name" value="ZapE"/>
    <property type="match status" value="1"/>
</dbReference>
<dbReference type="GO" id="GO:0005524">
    <property type="term" value="F:ATP binding"/>
    <property type="evidence" value="ECO:0007669"/>
    <property type="project" value="UniProtKB-KW"/>
</dbReference>
<dbReference type="PANTHER" id="PTHR12169">
    <property type="entry name" value="ATPASE N2B"/>
    <property type="match status" value="1"/>
</dbReference>
<evidence type="ECO:0000313" key="3">
    <source>
        <dbReference type="EMBL" id="VBB69694.1"/>
    </source>
</evidence>
<dbReference type="InterPro" id="IPR005654">
    <property type="entry name" value="ATPase_AFG1-like"/>
</dbReference>
<evidence type="ECO:0000256" key="1">
    <source>
        <dbReference type="ARBA" id="ARBA00022741"/>
    </source>
</evidence>
<reference evidence="3" key="1">
    <citation type="submission" date="2018-10" db="EMBL/GenBank/DDBJ databases">
        <authorList>
            <person name="Gruber-Vodicka H."/>
            <person name="Jaeckle O."/>
        </authorList>
    </citation>
    <scope>NUCLEOTIDE SEQUENCE</scope>
</reference>
<dbReference type="Pfam" id="PF03969">
    <property type="entry name" value="AFG1_ATPase"/>
    <property type="match status" value="1"/>
</dbReference>
<dbReference type="SUPFAM" id="SSF52540">
    <property type="entry name" value="P-loop containing nucleoside triphosphate hydrolases"/>
    <property type="match status" value="1"/>
</dbReference>
<dbReference type="AlphaFoldDB" id="A0A484H7H9"/>
<dbReference type="InterPro" id="IPR027417">
    <property type="entry name" value="P-loop_NTPase"/>
</dbReference>
<dbReference type="EMBL" id="LR026963">
    <property type="protein sequence ID" value="VBB69694.1"/>
    <property type="molecule type" value="Genomic_DNA"/>
</dbReference>
<keyword evidence="2" id="KW-0067">ATP-binding</keyword>
<name>A0A484H7H9_9ZZZZ</name>
<protein>
    <submittedName>
        <fullName evidence="3">ATPase component BioM of energizing module of biotin ECF transporter</fullName>
    </submittedName>
</protein>
<dbReference type="GO" id="GO:0016887">
    <property type="term" value="F:ATP hydrolysis activity"/>
    <property type="evidence" value="ECO:0007669"/>
    <property type="project" value="InterPro"/>
</dbReference>
<dbReference type="PANTHER" id="PTHR12169:SF6">
    <property type="entry name" value="AFG1-LIKE ATPASE"/>
    <property type="match status" value="1"/>
</dbReference>
<evidence type="ECO:0000256" key="2">
    <source>
        <dbReference type="ARBA" id="ARBA00022840"/>
    </source>
</evidence>